<name>A0A8E0KJB6_9CAUL</name>
<sequence>MTLSAGRTSANLAAAIGQRGAERLAAALQGLVVVRGQVVHAHRYLERDAKAMGMEWTLFAPMEDKDGSTSPDTPPRVVTHA</sequence>
<proteinExistence type="predicted"/>
<comment type="caution">
    <text evidence="2">The sequence shown here is derived from an EMBL/GenBank/DDBJ whole genome shotgun (WGS) entry which is preliminary data.</text>
</comment>
<dbReference type="Proteomes" id="UP000016569">
    <property type="component" value="Unassembled WGS sequence"/>
</dbReference>
<feature type="region of interest" description="Disordered" evidence="1">
    <location>
        <begin position="61"/>
        <end position="81"/>
    </location>
</feature>
<keyword evidence="3" id="KW-1185">Reference proteome</keyword>
<reference evidence="3" key="1">
    <citation type="journal article" date="2013" name="Genome Announc.">
        <title>Draft Genome Sequence of the Dimorphic Prosthecate Bacterium Brevundimonas abyssalis TAR-001T.</title>
        <authorList>
            <person name="Tsubouchi T."/>
            <person name="Nishi S."/>
            <person name="Usui K."/>
            <person name="Shimane Y."/>
            <person name="Takaki Y."/>
            <person name="Maruyama T."/>
            <person name="Hatada Y."/>
        </authorList>
    </citation>
    <scope>NUCLEOTIDE SEQUENCE [LARGE SCALE GENOMIC DNA]</scope>
    <source>
        <strain evidence="3">TAR-001</strain>
    </source>
</reference>
<accession>A0A8E0KJB6</accession>
<gene>
    <name evidence="2" type="ORF">MBEBAB_1538</name>
</gene>
<organism evidence="2 3">
    <name type="scientific">Brevundimonas abyssalis TAR-001</name>
    <dbReference type="NCBI Taxonomy" id="1391729"/>
    <lineage>
        <taxon>Bacteria</taxon>
        <taxon>Pseudomonadati</taxon>
        <taxon>Pseudomonadota</taxon>
        <taxon>Alphaproteobacteria</taxon>
        <taxon>Caulobacterales</taxon>
        <taxon>Caulobacteraceae</taxon>
        <taxon>Brevundimonas</taxon>
    </lineage>
</organism>
<evidence type="ECO:0000313" key="2">
    <source>
        <dbReference type="EMBL" id="GAD59288.1"/>
    </source>
</evidence>
<dbReference type="EMBL" id="BATC01000023">
    <property type="protein sequence ID" value="GAD59288.1"/>
    <property type="molecule type" value="Genomic_DNA"/>
</dbReference>
<evidence type="ECO:0000313" key="3">
    <source>
        <dbReference type="Proteomes" id="UP000016569"/>
    </source>
</evidence>
<evidence type="ECO:0000256" key="1">
    <source>
        <dbReference type="SAM" id="MobiDB-lite"/>
    </source>
</evidence>
<protein>
    <submittedName>
        <fullName evidence="2">Uncharacterized protein</fullName>
    </submittedName>
</protein>
<dbReference type="AlphaFoldDB" id="A0A8E0KJB6"/>